<dbReference type="InterPro" id="IPR006531">
    <property type="entry name" value="Gp5/Vgr_OB"/>
</dbReference>
<dbReference type="EMBL" id="JMCC02000026">
    <property type="protein sequence ID" value="KIG17319.1"/>
    <property type="molecule type" value="Genomic_DNA"/>
</dbReference>
<comment type="similarity">
    <text evidence="2">Belongs to the VgrG protein family.</text>
</comment>
<dbReference type="Gene3D" id="2.30.110.50">
    <property type="match status" value="1"/>
</dbReference>
<name>A0A0C1ZIF8_9BACT</name>
<feature type="domain" description="Gp5/Type VI secretion system Vgr protein OB-fold" evidence="5">
    <location>
        <begin position="413"/>
        <end position="482"/>
    </location>
</feature>
<dbReference type="InterPro" id="IPR037026">
    <property type="entry name" value="Vgr_OB-fold_dom_sf"/>
</dbReference>
<dbReference type="Pfam" id="PF05954">
    <property type="entry name" value="Phage_GPD"/>
    <property type="match status" value="1"/>
</dbReference>
<dbReference type="InterPro" id="IPR006533">
    <property type="entry name" value="T6SS_Vgr_RhsGE"/>
</dbReference>
<evidence type="ECO:0000256" key="3">
    <source>
        <dbReference type="ARBA" id="ARBA00022525"/>
    </source>
</evidence>
<organism evidence="7 8">
    <name type="scientific">Enhygromyxa salina</name>
    <dbReference type="NCBI Taxonomy" id="215803"/>
    <lineage>
        <taxon>Bacteria</taxon>
        <taxon>Pseudomonadati</taxon>
        <taxon>Myxococcota</taxon>
        <taxon>Polyangia</taxon>
        <taxon>Nannocystales</taxon>
        <taxon>Nannocystaceae</taxon>
        <taxon>Enhygromyxa</taxon>
    </lineage>
</organism>
<dbReference type="GO" id="GO:0005576">
    <property type="term" value="C:extracellular region"/>
    <property type="evidence" value="ECO:0007669"/>
    <property type="project" value="UniProtKB-SubCell"/>
</dbReference>
<proteinExistence type="inferred from homology"/>
<evidence type="ECO:0000313" key="7">
    <source>
        <dbReference type="EMBL" id="KIG17319.1"/>
    </source>
</evidence>
<feature type="compositionally biased region" description="Low complexity" evidence="4">
    <location>
        <begin position="354"/>
        <end position="366"/>
    </location>
</feature>
<dbReference type="NCBIfam" id="TIGR01646">
    <property type="entry name" value="vgr_GE"/>
    <property type="match status" value="1"/>
</dbReference>
<dbReference type="SUPFAM" id="SSF69349">
    <property type="entry name" value="Phage fibre proteins"/>
    <property type="match status" value="1"/>
</dbReference>
<reference evidence="7 8" key="1">
    <citation type="submission" date="2014-12" db="EMBL/GenBank/DDBJ databases">
        <title>Genome assembly of Enhygromyxa salina DSM 15201.</title>
        <authorList>
            <person name="Sharma G."/>
            <person name="Subramanian S."/>
        </authorList>
    </citation>
    <scope>NUCLEOTIDE SEQUENCE [LARGE SCALE GENOMIC DNA]</scope>
    <source>
        <strain evidence="7 8">DSM 15201</strain>
    </source>
</reference>
<keyword evidence="3" id="KW-0964">Secreted</keyword>
<dbReference type="InterPro" id="IPR017847">
    <property type="entry name" value="T6SS_RhsGE_Vgr_subset"/>
</dbReference>
<comment type="caution">
    <text evidence="7">The sequence shown here is derived from an EMBL/GenBank/DDBJ whole genome shotgun (WGS) entry which is preliminary data.</text>
</comment>
<dbReference type="Proteomes" id="UP000031599">
    <property type="component" value="Unassembled WGS sequence"/>
</dbReference>
<dbReference type="Gene3D" id="4.10.220.110">
    <property type="match status" value="1"/>
</dbReference>
<dbReference type="AlphaFoldDB" id="A0A0C1ZIF8"/>
<dbReference type="Gene3D" id="2.40.50.230">
    <property type="entry name" value="Gp5 N-terminal domain"/>
    <property type="match status" value="1"/>
</dbReference>
<dbReference type="Gene3D" id="3.55.50.10">
    <property type="entry name" value="Baseplate protein-like domains"/>
    <property type="match status" value="1"/>
</dbReference>
<dbReference type="PANTHER" id="PTHR32305">
    <property type="match status" value="1"/>
</dbReference>
<feature type="region of interest" description="Disordered" evidence="4">
    <location>
        <begin position="348"/>
        <end position="371"/>
    </location>
</feature>
<evidence type="ECO:0000259" key="6">
    <source>
        <dbReference type="Pfam" id="PF22178"/>
    </source>
</evidence>
<sequence>MRLRFFCDASSDIQWEVSGFSLSERFNEPYQLRVELRTQDPGAEPIAMLGASCNVTVERGTMQREFFGIIESVEDGLSQADHVVANLTVVPALIALAHRKTSRIFQDMTIPDILAQVFDEGLAPFERSVNTDFLTGSYEPQEYTVQYRETDLEFVDRLMEEYGIVYCFRHTDVETLTLIDDPSAYEDLISHGNDDGVLPVVLRGDGAGMRENIQGFRRESKLRQTVARTAVFDWMAPGPAQLSEDDTVTDLGFVNGAEFGPEREDYEHEEPTTLYGYRSAGLDFAAVENQVRLRRVVHQRDATRSVGVSSATGLSPGMKFELLDHPQPDLDGQYLVVSVDHSAGNYMTGGASGGSSKADGGEASDAPAEDSYTNRFECVPIDVEWRPTRKTPRPRIHAMQTATVVGPAGEEIHTDEHGRIKVQFHWDRDGASDESSSCFIRVVQPWAGNGWGFVFLPRIGMEVAVTFVEGDPDRPVVTGCLYNGANATPYPLPGDKTKSTIKSDSSPGSGGFNELRFEDAAGAEEIYIHAQKDFNEVVLNDHNTTVGNNQTNNVDVDQTQTVHGNQSETIDGNQDMTVSGNRTVHVVGDFEETIDATETRTVTGAVSETFAATETRDIAADQTETIGGSVTRTVSGGVNDTITGSLTETITGGITTTTPANLNITAAGGINMTTAGSMLVTATGGFTVLAPGGTKTVDVDFWKVGGGQGDAFSWQIGMAGIKLDVVGLAIATTGTKLEACNISISTAMAAMANEPMVIESRGQAVALGAIGIWSFGLSSLL</sequence>
<feature type="domain" description="Gp5/Type VI secretion system Vgr C-terminal trimerisation" evidence="6">
    <location>
        <begin position="499"/>
        <end position="605"/>
    </location>
</feature>
<dbReference type="NCBIfam" id="TIGR03361">
    <property type="entry name" value="VI_Rhs_Vgr"/>
    <property type="match status" value="1"/>
</dbReference>
<dbReference type="Pfam" id="PF04717">
    <property type="entry name" value="Phage_base_V"/>
    <property type="match status" value="1"/>
</dbReference>
<evidence type="ECO:0000313" key="8">
    <source>
        <dbReference type="Proteomes" id="UP000031599"/>
    </source>
</evidence>
<accession>A0A0C1ZIF8</accession>
<evidence type="ECO:0000256" key="4">
    <source>
        <dbReference type="SAM" id="MobiDB-lite"/>
    </source>
</evidence>
<evidence type="ECO:0000256" key="1">
    <source>
        <dbReference type="ARBA" id="ARBA00004613"/>
    </source>
</evidence>
<gene>
    <name evidence="7" type="ORF">DB30_03376</name>
</gene>
<dbReference type="SUPFAM" id="SSF69279">
    <property type="entry name" value="Phage tail proteins"/>
    <property type="match status" value="2"/>
</dbReference>
<evidence type="ECO:0000259" key="5">
    <source>
        <dbReference type="Pfam" id="PF04717"/>
    </source>
</evidence>
<protein>
    <submittedName>
        <fullName evidence="7">VgrG protein</fullName>
    </submittedName>
</protein>
<dbReference type="SUPFAM" id="SSF69255">
    <property type="entry name" value="gp5 N-terminal domain-like"/>
    <property type="match status" value="1"/>
</dbReference>
<feature type="region of interest" description="Disordered" evidence="4">
    <location>
        <begin position="493"/>
        <end position="514"/>
    </location>
</feature>
<dbReference type="InterPro" id="IPR050708">
    <property type="entry name" value="T6SS_VgrG/RHS"/>
</dbReference>
<dbReference type="Pfam" id="PF22178">
    <property type="entry name" value="Gp5_trimer_C"/>
    <property type="match status" value="1"/>
</dbReference>
<evidence type="ECO:0000256" key="2">
    <source>
        <dbReference type="ARBA" id="ARBA00005558"/>
    </source>
</evidence>
<dbReference type="InterPro" id="IPR054030">
    <property type="entry name" value="Gp5_Vgr_C"/>
</dbReference>
<dbReference type="PANTHER" id="PTHR32305:SF15">
    <property type="entry name" value="PROTEIN RHSA-RELATED"/>
    <property type="match status" value="1"/>
</dbReference>
<comment type="subcellular location">
    <subcellularLocation>
        <location evidence="1">Secreted</location>
    </subcellularLocation>
</comment>